<name>A0AAV8PG93_ENSVE</name>
<gene>
    <name evidence="2" type="ORF">OPV22_018435</name>
</gene>
<dbReference type="AlphaFoldDB" id="A0AAV8PG93"/>
<feature type="compositionally biased region" description="Acidic residues" evidence="1">
    <location>
        <begin position="1"/>
        <end position="10"/>
    </location>
</feature>
<evidence type="ECO:0000313" key="2">
    <source>
        <dbReference type="EMBL" id="KAJ8485950.1"/>
    </source>
</evidence>
<comment type="caution">
    <text evidence="2">The sequence shown here is derived from an EMBL/GenBank/DDBJ whole genome shotgun (WGS) entry which is preliminary data.</text>
</comment>
<evidence type="ECO:0000256" key="1">
    <source>
        <dbReference type="SAM" id="MobiDB-lite"/>
    </source>
</evidence>
<reference evidence="2 3" key="1">
    <citation type="submission" date="2022-12" db="EMBL/GenBank/DDBJ databases">
        <title>Chromosome-scale assembly of the Ensete ventricosum genome.</title>
        <authorList>
            <person name="Dussert Y."/>
            <person name="Stocks J."/>
            <person name="Wendawek A."/>
            <person name="Woldeyes F."/>
            <person name="Nichols R.A."/>
            <person name="Borrell J.S."/>
        </authorList>
    </citation>
    <scope>NUCLEOTIDE SEQUENCE [LARGE SCALE GENOMIC DNA]</scope>
    <source>
        <strain evidence="3">cv. Maze</strain>
        <tissue evidence="2">Seeds</tissue>
    </source>
</reference>
<organism evidence="2 3">
    <name type="scientific">Ensete ventricosum</name>
    <name type="common">Abyssinian banana</name>
    <name type="synonym">Musa ensete</name>
    <dbReference type="NCBI Taxonomy" id="4639"/>
    <lineage>
        <taxon>Eukaryota</taxon>
        <taxon>Viridiplantae</taxon>
        <taxon>Streptophyta</taxon>
        <taxon>Embryophyta</taxon>
        <taxon>Tracheophyta</taxon>
        <taxon>Spermatophyta</taxon>
        <taxon>Magnoliopsida</taxon>
        <taxon>Liliopsida</taxon>
        <taxon>Zingiberales</taxon>
        <taxon>Musaceae</taxon>
        <taxon>Ensete</taxon>
    </lineage>
</organism>
<evidence type="ECO:0000313" key="3">
    <source>
        <dbReference type="Proteomes" id="UP001222027"/>
    </source>
</evidence>
<keyword evidence="3" id="KW-1185">Reference proteome</keyword>
<feature type="region of interest" description="Disordered" evidence="1">
    <location>
        <begin position="1"/>
        <end position="21"/>
    </location>
</feature>
<feature type="compositionally biased region" description="Basic and acidic residues" evidence="1">
    <location>
        <begin position="11"/>
        <end position="21"/>
    </location>
</feature>
<accession>A0AAV8PG93</accession>
<protein>
    <submittedName>
        <fullName evidence="2">Uncharacterized protein</fullName>
    </submittedName>
</protein>
<proteinExistence type="predicted"/>
<dbReference type="Proteomes" id="UP001222027">
    <property type="component" value="Unassembled WGS sequence"/>
</dbReference>
<sequence length="128" mass="14716">MSLDVETVEEAEAKRDRRMDGEMGSIHRAEEDDGGRKHVRMDSHWWMYLRAIDSCFCCCPIIEEMSYSCLHSTAYIDSKFACARSDVSRSCFSWNVFTSDERHRRNSRQKTAAATTSLGLRPHTLLSS</sequence>
<dbReference type="EMBL" id="JAQQAF010000005">
    <property type="protein sequence ID" value="KAJ8485950.1"/>
    <property type="molecule type" value="Genomic_DNA"/>
</dbReference>